<evidence type="ECO:0000313" key="6">
    <source>
        <dbReference type="Proteomes" id="UP001165587"/>
    </source>
</evidence>
<dbReference type="EMBL" id="JANLCK010000001">
    <property type="protein sequence ID" value="MCS5724823.1"/>
    <property type="molecule type" value="Genomic_DNA"/>
</dbReference>
<sequence length="254" mass="24845">MTHTALLRASTAAVLAASLGLVLTGCFGGADAATPSSPTPIPTMAQPIPSGDGTLLIGLVVPLSGTESALGTASLAGAELAARDIQQVGGVNGGPVHLVHADAGDASASRAAESVTALDARGVDALVGPNAQGVTPALAEAAATSGIAAVGATGEPISVDEAFSARLRSADPTLTDTRYGAESYDAVVMTALAAALAGDDGRTSVQQFLPAVTTGAVSCATYGACLDVLTTRSDIRYTGVTGQLSTGVVQVTDR</sequence>
<gene>
    <name evidence="5" type="ORF">N1028_02835</name>
</gene>
<organism evidence="5 6">
    <name type="scientific">Herbiconiux oxytropis</name>
    <dbReference type="NCBI Taxonomy" id="2970915"/>
    <lineage>
        <taxon>Bacteria</taxon>
        <taxon>Bacillati</taxon>
        <taxon>Actinomycetota</taxon>
        <taxon>Actinomycetes</taxon>
        <taxon>Micrococcales</taxon>
        <taxon>Microbacteriaceae</taxon>
        <taxon>Herbiconiux</taxon>
    </lineage>
</organism>
<feature type="domain" description="Leucine-binding protein" evidence="4">
    <location>
        <begin position="57"/>
        <end position="154"/>
    </location>
</feature>
<dbReference type="SUPFAM" id="SSF53822">
    <property type="entry name" value="Periplasmic binding protein-like I"/>
    <property type="match status" value="1"/>
</dbReference>
<evidence type="ECO:0000256" key="3">
    <source>
        <dbReference type="SAM" id="SignalP"/>
    </source>
</evidence>
<feature type="chain" id="PRO_5041302829" evidence="3">
    <location>
        <begin position="33"/>
        <end position="254"/>
    </location>
</feature>
<reference evidence="5" key="1">
    <citation type="submission" date="2022-08" db="EMBL/GenBank/DDBJ databases">
        <authorList>
            <person name="Deng Y."/>
            <person name="Han X.-F."/>
            <person name="Zhang Y.-Q."/>
        </authorList>
    </citation>
    <scope>NUCLEOTIDE SEQUENCE</scope>
    <source>
        <strain evidence="5">CPCC 203407</strain>
    </source>
</reference>
<keyword evidence="2 3" id="KW-0732">Signal</keyword>
<name>A0AA42BVR7_9MICO</name>
<comment type="similarity">
    <text evidence="1">Belongs to the leucine-binding protein family.</text>
</comment>
<evidence type="ECO:0000313" key="5">
    <source>
        <dbReference type="EMBL" id="MCS5724823.1"/>
    </source>
</evidence>
<comment type="caution">
    <text evidence="5">The sequence shown here is derived from an EMBL/GenBank/DDBJ whole genome shotgun (WGS) entry which is preliminary data.</text>
</comment>
<evidence type="ECO:0000256" key="2">
    <source>
        <dbReference type="ARBA" id="ARBA00022729"/>
    </source>
</evidence>
<dbReference type="Pfam" id="PF13458">
    <property type="entry name" value="Peripla_BP_6"/>
    <property type="match status" value="1"/>
</dbReference>
<dbReference type="AlphaFoldDB" id="A0AA42BVR7"/>
<keyword evidence="6" id="KW-1185">Reference proteome</keyword>
<dbReference type="PANTHER" id="PTHR30483">
    <property type="entry name" value="LEUCINE-SPECIFIC-BINDING PROTEIN"/>
    <property type="match status" value="1"/>
</dbReference>
<evidence type="ECO:0000256" key="1">
    <source>
        <dbReference type="ARBA" id="ARBA00010062"/>
    </source>
</evidence>
<dbReference type="PANTHER" id="PTHR30483:SF6">
    <property type="entry name" value="PERIPLASMIC BINDING PROTEIN OF ABC TRANSPORTER FOR NATURAL AMINO ACIDS"/>
    <property type="match status" value="1"/>
</dbReference>
<dbReference type="InterPro" id="IPR028081">
    <property type="entry name" value="Leu-bd"/>
</dbReference>
<dbReference type="RefSeq" id="WP_259525258.1">
    <property type="nucleotide sequence ID" value="NZ_JANLCK010000001.1"/>
</dbReference>
<proteinExistence type="inferred from homology"/>
<dbReference type="Proteomes" id="UP001165587">
    <property type="component" value="Unassembled WGS sequence"/>
</dbReference>
<evidence type="ECO:0000259" key="4">
    <source>
        <dbReference type="Pfam" id="PF13458"/>
    </source>
</evidence>
<dbReference type="InterPro" id="IPR028082">
    <property type="entry name" value="Peripla_BP_I"/>
</dbReference>
<dbReference type="InterPro" id="IPR051010">
    <property type="entry name" value="BCAA_transport"/>
</dbReference>
<dbReference type="Gene3D" id="3.40.50.2300">
    <property type="match status" value="1"/>
</dbReference>
<feature type="signal peptide" evidence="3">
    <location>
        <begin position="1"/>
        <end position="32"/>
    </location>
</feature>
<accession>A0AA42BVR7</accession>
<protein>
    <submittedName>
        <fullName evidence="5">ABC transporter substrate-binding protein</fullName>
    </submittedName>
</protein>